<accession>A0A0F9MSQ2</accession>
<protein>
    <submittedName>
        <fullName evidence="1">Uncharacterized protein</fullName>
    </submittedName>
</protein>
<organism evidence="1">
    <name type="scientific">marine sediment metagenome</name>
    <dbReference type="NCBI Taxonomy" id="412755"/>
    <lineage>
        <taxon>unclassified sequences</taxon>
        <taxon>metagenomes</taxon>
        <taxon>ecological metagenomes</taxon>
    </lineage>
</organism>
<reference evidence="1" key="1">
    <citation type="journal article" date="2015" name="Nature">
        <title>Complex archaea that bridge the gap between prokaryotes and eukaryotes.</title>
        <authorList>
            <person name="Spang A."/>
            <person name="Saw J.H."/>
            <person name="Jorgensen S.L."/>
            <person name="Zaremba-Niedzwiedzka K."/>
            <person name="Martijn J."/>
            <person name="Lind A.E."/>
            <person name="van Eijk R."/>
            <person name="Schleper C."/>
            <person name="Guy L."/>
            <person name="Ettema T.J."/>
        </authorList>
    </citation>
    <scope>NUCLEOTIDE SEQUENCE</scope>
</reference>
<gene>
    <name evidence="1" type="ORF">LCGC14_1347120</name>
</gene>
<proteinExistence type="predicted"/>
<dbReference type="AlphaFoldDB" id="A0A0F9MSQ2"/>
<evidence type="ECO:0000313" key="1">
    <source>
        <dbReference type="EMBL" id="KKM79725.1"/>
    </source>
</evidence>
<dbReference type="EMBL" id="LAZR01008296">
    <property type="protein sequence ID" value="KKM79725.1"/>
    <property type="molecule type" value="Genomic_DNA"/>
</dbReference>
<sequence>MGKIIRWWREFRAPSLKCGRLGHLRIVMRRRGRMLPGEHSFRSVADNVVQERPQCARCHGGLGDWAVVSRDSIQSLTMPDDMWRRLKENGALWDEYWKVT</sequence>
<comment type="caution">
    <text evidence="1">The sequence shown here is derived from an EMBL/GenBank/DDBJ whole genome shotgun (WGS) entry which is preliminary data.</text>
</comment>
<name>A0A0F9MSQ2_9ZZZZ</name>